<keyword evidence="3" id="KW-0547">Nucleotide-binding</keyword>
<organism evidence="7 8">
    <name type="scientific">Paraclostridium sordellii</name>
    <name type="common">Clostridium sordellii</name>
    <dbReference type="NCBI Taxonomy" id="1505"/>
    <lineage>
        <taxon>Bacteria</taxon>
        <taxon>Bacillati</taxon>
        <taxon>Bacillota</taxon>
        <taxon>Clostridia</taxon>
        <taxon>Peptostreptococcales</taxon>
        <taxon>Peptostreptococcaceae</taxon>
        <taxon>Paraclostridium</taxon>
    </lineage>
</organism>
<dbReference type="GO" id="GO:0005524">
    <property type="term" value="F:ATP binding"/>
    <property type="evidence" value="ECO:0007669"/>
    <property type="project" value="UniProtKB-KW"/>
</dbReference>
<dbReference type="InterPro" id="IPR029056">
    <property type="entry name" value="Ribokinase-like"/>
</dbReference>
<gene>
    <name evidence="7" type="primary">pdxK</name>
    <name evidence="7" type="ORF">R28058_08621</name>
</gene>
<keyword evidence="4 7" id="KW-0418">Kinase</keyword>
<dbReference type="GO" id="GO:0009443">
    <property type="term" value="P:pyridoxal 5'-phosphate salvage"/>
    <property type="evidence" value="ECO:0007669"/>
    <property type="project" value="InterPro"/>
</dbReference>
<dbReference type="EMBL" id="CEKZ01000003">
    <property type="protein sequence ID" value="CEQ03129.1"/>
    <property type="molecule type" value="Genomic_DNA"/>
</dbReference>
<dbReference type="OrthoDB" id="9800808at2"/>
<dbReference type="GO" id="GO:0005829">
    <property type="term" value="C:cytosol"/>
    <property type="evidence" value="ECO:0007669"/>
    <property type="project" value="TreeGrafter"/>
</dbReference>
<keyword evidence="5" id="KW-0067">ATP-binding</keyword>
<dbReference type="RefSeq" id="WP_055333989.1">
    <property type="nucleotide sequence ID" value="NZ_CDNF01000003.1"/>
</dbReference>
<dbReference type="InterPro" id="IPR004625">
    <property type="entry name" value="PyrdxlKinase"/>
</dbReference>
<dbReference type="EC" id="2.7.1.35" evidence="1"/>
<dbReference type="Gene3D" id="3.40.1190.20">
    <property type="match status" value="1"/>
</dbReference>
<evidence type="ECO:0000256" key="1">
    <source>
        <dbReference type="ARBA" id="ARBA00012104"/>
    </source>
</evidence>
<evidence type="ECO:0000256" key="4">
    <source>
        <dbReference type="ARBA" id="ARBA00022777"/>
    </source>
</evidence>
<dbReference type="Pfam" id="PF08543">
    <property type="entry name" value="Phos_pyr_kin"/>
    <property type="match status" value="1"/>
</dbReference>
<evidence type="ECO:0000256" key="5">
    <source>
        <dbReference type="ARBA" id="ARBA00022840"/>
    </source>
</evidence>
<dbReference type="GO" id="GO:0008478">
    <property type="term" value="F:pyridoxal kinase activity"/>
    <property type="evidence" value="ECO:0007669"/>
    <property type="project" value="UniProtKB-EC"/>
</dbReference>
<protein>
    <recommendedName>
        <fullName evidence="1">pyridoxal kinase</fullName>
        <ecNumber evidence="1">2.7.1.35</ecNumber>
    </recommendedName>
</protein>
<reference evidence="7 8" key="1">
    <citation type="submission" date="2015-01" db="EMBL/GenBank/DDBJ databases">
        <authorList>
            <person name="Aslett A.Martin."/>
            <person name="De Silva Nishadi"/>
        </authorList>
    </citation>
    <scope>NUCLEOTIDE SEQUENCE [LARGE SCALE GENOMIC DNA]</scope>
    <source>
        <strain evidence="7 8">R28058</strain>
    </source>
</reference>
<dbReference type="Proteomes" id="UP000049127">
    <property type="component" value="Unassembled WGS sequence"/>
</dbReference>
<evidence type="ECO:0000259" key="6">
    <source>
        <dbReference type="Pfam" id="PF08543"/>
    </source>
</evidence>
<name>A0A0C7QS96_PARSO</name>
<proteinExistence type="predicted"/>
<evidence type="ECO:0000313" key="8">
    <source>
        <dbReference type="Proteomes" id="UP000049127"/>
    </source>
</evidence>
<accession>A0A0C7QS96</accession>
<evidence type="ECO:0000256" key="2">
    <source>
        <dbReference type="ARBA" id="ARBA00022679"/>
    </source>
</evidence>
<dbReference type="NCBIfam" id="NF005491">
    <property type="entry name" value="PRK07105.1"/>
    <property type="match status" value="1"/>
</dbReference>
<sequence length="272" mass="30463">MIKKVAAIHDLSGIGRCSLTVAIPILSALKIQCCPFPTAILSAQTGYRNYSFFDLTNLMNDYKDNWSKLNIEFDCIYSGFLGSIEQIDIVSDFIKKNKSTLVVIDPVMGDDSNLYPVFNNEMCTKIKNLVENANIVTPNLTEALILTDKDYTNTNLKKEELLSLARDVSTLGPSKVVITGIIIDDKIHNLAFDKDLDEFYFTSTEFNNISYSGTGDIFTSILTGLLLNGKSLKYSIVEASDFIHKTVLYTSQFKTDRNDGVMFEMFLSDLIK</sequence>
<evidence type="ECO:0000313" key="7">
    <source>
        <dbReference type="EMBL" id="CEQ03129.1"/>
    </source>
</evidence>
<dbReference type="CDD" id="cd01173">
    <property type="entry name" value="pyridoxal_pyridoxamine_kinase"/>
    <property type="match status" value="1"/>
</dbReference>
<keyword evidence="2 7" id="KW-0808">Transferase</keyword>
<dbReference type="SUPFAM" id="SSF53613">
    <property type="entry name" value="Ribokinase-like"/>
    <property type="match status" value="1"/>
</dbReference>
<dbReference type="PANTHER" id="PTHR10534:SF2">
    <property type="entry name" value="PYRIDOXAL KINASE"/>
    <property type="match status" value="1"/>
</dbReference>
<evidence type="ECO:0000256" key="3">
    <source>
        <dbReference type="ARBA" id="ARBA00022741"/>
    </source>
</evidence>
<feature type="domain" description="Pyridoxamine kinase/Phosphomethylpyrimidine kinase" evidence="6">
    <location>
        <begin position="70"/>
        <end position="254"/>
    </location>
</feature>
<dbReference type="AlphaFoldDB" id="A0A0C7QS96"/>
<dbReference type="InterPro" id="IPR013749">
    <property type="entry name" value="PM/HMP-P_kinase-1"/>
</dbReference>
<dbReference type="PANTHER" id="PTHR10534">
    <property type="entry name" value="PYRIDOXAL KINASE"/>
    <property type="match status" value="1"/>
</dbReference>